<name>A0A8T0PQ01_PANVG</name>
<evidence type="ECO:0000313" key="2">
    <source>
        <dbReference type="EMBL" id="KAG2562659.1"/>
    </source>
</evidence>
<comment type="caution">
    <text evidence="2">The sequence shown here is derived from an EMBL/GenBank/DDBJ whole genome shotgun (WGS) entry which is preliminary data.</text>
</comment>
<evidence type="ECO:0000313" key="3">
    <source>
        <dbReference type="Proteomes" id="UP000823388"/>
    </source>
</evidence>
<protein>
    <submittedName>
        <fullName evidence="2">Uncharacterized protein</fullName>
    </submittedName>
</protein>
<evidence type="ECO:0000256" key="1">
    <source>
        <dbReference type="SAM" id="SignalP"/>
    </source>
</evidence>
<organism evidence="2 3">
    <name type="scientific">Panicum virgatum</name>
    <name type="common">Blackwell switchgrass</name>
    <dbReference type="NCBI Taxonomy" id="38727"/>
    <lineage>
        <taxon>Eukaryota</taxon>
        <taxon>Viridiplantae</taxon>
        <taxon>Streptophyta</taxon>
        <taxon>Embryophyta</taxon>
        <taxon>Tracheophyta</taxon>
        <taxon>Spermatophyta</taxon>
        <taxon>Magnoliopsida</taxon>
        <taxon>Liliopsida</taxon>
        <taxon>Poales</taxon>
        <taxon>Poaceae</taxon>
        <taxon>PACMAD clade</taxon>
        <taxon>Panicoideae</taxon>
        <taxon>Panicodae</taxon>
        <taxon>Paniceae</taxon>
        <taxon>Panicinae</taxon>
        <taxon>Panicum</taxon>
        <taxon>Panicum sect. Hiantes</taxon>
    </lineage>
</organism>
<feature type="signal peptide" evidence="1">
    <location>
        <begin position="1"/>
        <end position="19"/>
    </location>
</feature>
<dbReference type="AlphaFoldDB" id="A0A8T0PQ01"/>
<reference evidence="2" key="1">
    <citation type="submission" date="2020-05" db="EMBL/GenBank/DDBJ databases">
        <title>WGS assembly of Panicum virgatum.</title>
        <authorList>
            <person name="Lovell J.T."/>
            <person name="Jenkins J."/>
            <person name="Shu S."/>
            <person name="Juenger T.E."/>
            <person name="Schmutz J."/>
        </authorList>
    </citation>
    <scope>NUCLEOTIDE SEQUENCE</scope>
    <source>
        <strain evidence="2">AP13</strain>
    </source>
</reference>
<feature type="chain" id="PRO_5035846148" evidence="1">
    <location>
        <begin position="20"/>
        <end position="72"/>
    </location>
</feature>
<dbReference type="EMBL" id="CM029051">
    <property type="protein sequence ID" value="KAG2562659.1"/>
    <property type="molecule type" value="Genomic_DNA"/>
</dbReference>
<proteinExistence type="predicted"/>
<dbReference type="Proteomes" id="UP000823388">
    <property type="component" value="Chromosome 8K"/>
</dbReference>
<keyword evidence="3" id="KW-1185">Reference proteome</keyword>
<sequence>MSFIKNLAVACFTLALLSASYYEHRAIRYPYCYDWDRTKCKSDKTCLAICLGKKGNYISGGCSMLTRSCYCT</sequence>
<keyword evidence="1" id="KW-0732">Signal</keyword>
<accession>A0A8T0PQ01</accession>
<gene>
    <name evidence="2" type="ORF">PVAP13_8KG215500</name>
</gene>